<dbReference type="Gene3D" id="3.40.190.10">
    <property type="entry name" value="Periplasmic binding protein-like II"/>
    <property type="match status" value="2"/>
</dbReference>
<gene>
    <name evidence="6" type="ORF">QV13_14940</name>
</gene>
<sequence>MNGGDITMELRHLRYMVAAAERGSFRRAAKAMGVHESAISRRVRDLEDEIGAALFVRHHGGVQLTHAGSQFLIRARKALRHIGHAAMDAGSHGRGEAGAVRIGIFSSLASGFLADLLRAFIAAHPAIRPDLVEGGPSAHINAVQRHDLDVAFLTGQPSAEGCDLAQLWTERVYVAIPDGDELSKKPVISWAALYERHFIISDTDPGPEIHDYLVKHLADLGRHPSIESYRVGRDNLMHLVALGRGLTLTSEATIATRFPGVVYRPLSDDLLTFCAVWSPRNDNPALRRLLSLAKSLSATQRITRSPIEA</sequence>
<dbReference type="InterPro" id="IPR036388">
    <property type="entry name" value="WH-like_DNA-bd_sf"/>
</dbReference>
<dbReference type="AlphaFoldDB" id="A0A1C2DN26"/>
<dbReference type="PRINTS" id="PR00039">
    <property type="entry name" value="HTHLYSR"/>
</dbReference>
<evidence type="ECO:0000313" key="7">
    <source>
        <dbReference type="Proteomes" id="UP000094412"/>
    </source>
</evidence>
<dbReference type="EMBL" id="MDEO01000033">
    <property type="protein sequence ID" value="OCX16159.1"/>
    <property type="molecule type" value="Genomic_DNA"/>
</dbReference>
<evidence type="ECO:0000259" key="5">
    <source>
        <dbReference type="PROSITE" id="PS50931"/>
    </source>
</evidence>
<comment type="similarity">
    <text evidence="1">Belongs to the LysR transcriptional regulatory family.</text>
</comment>
<keyword evidence="4" id="KW-0804">Transcription</keyword>
<dbReference type="GO" id="GO:0003700">
    <property type="term" value="F:DNA-binding transcription factor activity"/>
    <property type="evidence" value="ECO:0007669"/>
    <property type="project" value="InterPro"/>
</dbReference>
<dbReference type="Pfam" id="PF00126">
    <property type="entry name" value="HTH_1"/>
    <property type="match status" value="1"/>
</dbReference>
<name>A0A1C2DN26_9HYPH</name>
<dbReference type="InterPro" id="IPR036390">
    <property type="entry name" value="WH_DNA-bd_sf"/>
</dbReference>
<dbReference type="Gene3D" id="1.10.10.10">
    <property type="entry name" value="Winged helix-like DNA-binding domain superfamily/Winged helix DNA-binding domain"/>
    <property type="match status" value="1"/>
</dbReference>
<comment type="caution">
    <text evidence="6">The sequence shown here is derived from an EMBL/GenBank/DDBJ whole genome shotgun (WGS) entry which is preliminary data.</text>
</comment>
<dbReference type="SUPFAM" id="SSF46785">
    <property type="entry name" value="Winged helix' DNA-binding domain"/>
    <property type="match status" value="1"/>
</dbReference>
<feature type="domain" description="HTH lysR-type" evidence="5">
    <location>
        <begin position="8"/>
        <end position="65"/>
    </location>
</feature>
<evidence type="ECO:0000256" key="4">
    <source>
        <dbReference type="ARBA" id="ARBA00023163"/>
    </source>
</evidence>
<dbReference type="GO" id="GO:0003677">
    <property type="term" value="F:DNA binding"/>
    <property type="evidence" value="ECO:0007669"/>
    <property type="project" value="UniProtKB-KW"/>
</dbReference>
<evidence type="ECO:0000256" key="1">
    <source>
        <dbReference type="ARBA" id="ARBA00009437"/>
    </source>
</evidence>
<dbReference type="GO" id="GO:0032993">
    <property type="term" value="C:protein-DNA complex"/>
    <property type="evidence" value="ECO:0007669"/>
    <property type="project" value="TreeGrafter"/>
</dbReference>
<dbReference type="CDD" id="cd08414">
    <property type="entry name" value="PBP2_LTTR_aromatics_like"/>
    <property type="match status" value="1"/>
</dbReference>
<dbReference type="PANTHER" id="PTHR30346:SF0">
    <property type="entry name" value="HCA OPERON TRANSCRIPTIONAL ACTIVATOR HCAR"/>
    <property type="match status" value="1"/>
</dbReference>
<proteinExistence type="inferred from homology"/>
<dbReference type="SUPFAM" id="SSF53850">
    <property type="entry name" value="Periplasmic binding protein-like II"/>
    <property type="match status" value="1"/>
</dbReference>
<accession>A0A1C2DN26</accession>
<keyword evidence="7" id="KW-1185">Reference proteome</keyword>
<evidence type="ECO:0000313" key="6">
    <source>
        <dbReference type="EMBL" id="OCX16159.1"/>
    </source>
</evidence>
<dbReference type="InterPro" id="IPR000847">
    <property type="entry name" value="LysR_HTH_N"/>
</dbReference>
<dbReference type="PROSITE" id="PS50931">
    <property type="entry name" value="HTH_LYSR"/>
    <property type="match status" value="1"/>
</dbReference>
<protein>
    <submittedName>
        <fullName evidence="6">LysR family transcriptional regulator</fullName>
    </submittedName>
</protein>
<evidence type="ECO:0000256" key="3">
    <source>
        <dbReference type="ARBA" id="ARBA00023125"/>
    </source>
</evidence>
<reference evidence="6 7" key="1">
    <citation type="submission" date="2016-08" db="EMBL/GenBank/DDBJ databases">
        <title>Whole genome sequence of Mesorhizobium sp. strain UASWS1009 isolated from industrial sewage.</title>
        <authorList>
            <person name="Crovadore J."/>
            <person name="Calmin G."/>
            <person name="Chablais R."/>
            <person name="Cochard B."/>
            <person name="Lefort F."/>
        </authorList>
    </citation>
    <scope>NUCLEOTIDE SEQUENCE [LARGE SCALE GENOMIC DNA]</scope>
    <source>
        <strain evidence="6 7">UASWS1009</strain>
    </source>
</reference>
<dbReference type="InterPro" id="IPR005119">
    <property type="entry name" value="LysR_subst-bd"/>
</dbReference>
<keyword evidence="3" id="KW-0238">DNA-binding</keyword>
<organism evidence="6 7">
    <name type="scientific">Mesorhizobium hungaricum</name>
    <dbReference type="NCBI Taxonomy" id="1566387"/>
    <lineage>
        <taxon>Bacteria</taxon>
        <taxon>Pseudomonadati</taxon>
        <taxon>Pseudomonadota</taxon>
        <taxon>Alphaproteobacteria</taxon>
        <taxon>Hyphomicrobiales</taxon>
        <taxon>Phyllobacteriaceae</taxon>
        <taxon>Mesorhizobium</taxon>
    </lineage>
</organism>
<dbReference type="Pfam" id="PF03466">
    <property type="entry name" value="LysR_substrate"/>
    <property type="match status" value="1"/>
</dbReference>
<dbReference type="PANTHER" id="PTHR30346">
    <property type="entry name" value="TRANSCRIPTIONAL DUAL REGULATOR HCAR-RELATED"/>
    <property type="match status" value="1"/>
</dbReference>
<dbReference type="Proteomes" id="UP000094412">
    <property type="component" value="Unassembled WGS sequence"/>
</dbReference>
<dbReference type="FunFam" id="1.10.10.10:FF:000001">
    <property type="entry name" value="LysR family transcriptional regulator"/>
    <property type="match status" value="1"/>
</dbReference>
<keyword evidence="2" id="KW-0805">Transcription regulation</keyword>
<evidence type="ECO:0000256" key="2">
    <source>
        <dbReference type="ARBA" id="ARBA00023015"/>
    </source>
</evidence>
<dbReference type="STRING" id="1566387.QV13_14940"/>